<feature type="region of interest" description="Disordered" evidence="1">
    <location>
        <begin position="365"/>
        <end position="408"/>
    </location>
</feature>
<dbReference type="GeneID" id="17273458"/>
<keyword evidence="3" id="KW-1185">Reference proteome</keyword>
<feature type="compositionally biased region" description="Low complexity" evidence="1">
    <location>
        <begin position="375"/>
        <end position="392"/>
    </location>
</feature>
<dbReference type="InterPro" id="IPR008775">
    <property type="entry name" value="Phytyl_CoA_dOase-like"/>
</dbReference>
<dbReference type="SUPFAM" id="SSF51197">
    <property type="entry name" value="Clavaminate synthase-like"/>
    <property type="match status" value="1"/>
</dbReference>
<dbReference type="RefSeq" id="XP_005780340.1">
    <property type="nucleotide sequence ID" value="XM_005780283.1"/>
</dbReference>
<dbReference type="Pfam" id="PF05721">
    <property type="entry name" value="PhyH"/>
    <property type="match status" value="1"/>
</dbReference>
<sequence length="408" mass="44843">MPKRGAANQPAKPANQGAKPGRDFLVSPSAQRVEADVPRLEVPRDEDDWRYAQSFDVDDEGAAAFYRTFGFVVFRGVLDEAETEASRQDILSYVQSICPDFRADDTATWTAWKSKVFGTPNVGDSSAIWRKQLVRNRHHPRVAAGFATALGCEAPSLLCNHDRWAFYRLGERTRRNVHLDINPWQYYAHEGARVRAAFAAADFRSHEALFKQNNCITRALGPHAQGTLALSDNQAEDAGFLCVPGSHAVFDEWVEALGPEPAHESGFRYDYADHSHLPKIAQRVPVREGSMIVWDARLVHGSAPDQSPAGAECRARFVQMVALRPRSMWEGTGQAQARAALVRRMLAVHGLEEPKEPLQRALLGLGDERGGGRPQQAPMAAVMDDQQAAAAAGTGDGSPSRQVRATTI</sequence>
<evidence type="ECO:0000313" key="2">
    <source>
        <dbReference type="EnsemblProtists" id="EOD27911"/>
    </source>
</evidence>
<dbReference type="EnsemblProtists" id="EOD27911">
    <property type="protein sequence ID" value="EOD27911"/>
    <property type="gene ID" value="EMIHUDRAFT_254217"/>
</dbReference>
<organism evidence="2 3">
    <name type="scientific">Emiliania huxleyi (strain CCMP1516)</name>
    <dbReference type="NCBI Taxonomy" id="280463"/>
    <lineage>
        <taxon>Eukaryota</taxon>
        <taxon>Haptista</taxon>
        <taxon>Haptophyta</taxon>
        <taxon>Prymnesiophyceae</taxon>
        <taxon>Isochrysidales</taxon>
        <taxon>Noelaerhabdaceae</taxon>
        <taxon>Emiliania</taxon>
    </lineage>
</organism>
<protein>
    <recommendedName>
        <fullName evidence="4">Phytanoyl-CoA dioxygenase</fullName>
    </recommendedName>
</protein>
<dbReference type="HOGENOM" id="CLU_675174_0_0_1"/>
<dbReference type="PANTHER" id="PTHR31630:SF6">
    <property type="entry name" value="PHYTANOYL-COA DIOXYGENASE-RELATED"/>
    <property type="match status" value="1"/>
</dbReference>
<dbReference type="Gene3D" id="2.60.120.620">
    <property type="entry name" value="q2cbj1_9rhob like domain"/>
    <property type="match status" value="1"/>
</dbReference>
<reference evidence="2" key="2">
    <citation type="submission" date="2024-10" db="UniProtKB">
        <authorList>
            <consortium name="EnsemblProtists"/>
        </authorList>
    </citation>
    <scope>IDENTIFICATION</scope>
</reference>
<dbReference type="eggNOG" id="ENOG502S5Q1">
    <property type="taxonomic scope" value="Eukaryota"/>
</dbReference>
<proteinExistence type="predicted"/>
<feature type="compositionally biased region" description="Polar residues" evidence="1">
    <location>
        <begin position="397"/>
        <end position="408"/>
    </location>
</feature>
<name>A0A0D3JWM6_EMIH1</name>
<evidence type="ECO:0000313" key="3">
    <source>
        <dbReference type="Proteomes" id="UP000013827"/>
    </source>
</evidence>
<accession>A0A0D3JWM6</accession>
<dbReference type="KEGG" id="ehx:EMIHUDRAFT_254217"/>
<dbReference type="PaxDb" id="2903-EOD27911"/>
<dbReference type="Proteomes" id="UP000013827">
    <property type="component" value="Unassembled WGS sequence"/>
</dbReference>
<evidence type="ECO:0000256" key="1">
    <source>
        <dbReference type="SAM" id="MobiDB-lite"/>
    </source>
</evidence>
<reference evidence="3" key="1">
    <citation type="journal article" date="2013" name="Nature">
        <title>Pan genome of the phytoplankton Emiliania underpins its global distribution.</title>
        <authorList>
            <person name="Read B.A."/>
            <person name="Kegel J."/>
            <person name="Klute M.J."/>
            <person name="Kuo A."/>
            <person name="Lefebvre S.C."/>
            <person name="Maumus F."/>
            <person name="Mayer C."/>
            <person name="Miller J."/>
            <person name="Monier A."/>
            <person name="Salamov A."/>
            <person name="Young J."/>
            <person name="Aguilar M."/>
            <person name="Claverie J.M."/>
            <person name="Frickenhaus S."/>
            <person name="Gonzalez K."/>
            <person name="Herman E.K."/>
            <person name="Lin Y.C."/>
            <person name="Napier J."/>
            <person name="Ogata H."/>
            <person name="Sarno A.F."/>
            <person name="Shmutz J."/>
            <person name="Schroeder D."/>
            <person name="de Vargas C."/>
            <person name="Verret F."/>
            <person name="von Dassow P."/>
            <person name="Valentin K."/>
            <person name="Van de Peer Y."/>
            <person name="Wheeler G."/>
            <person name="Dacks J.B."/>
            <person name="Delwiche C.F."/>
            <person name="Dyhrman S.T."/>
            <person name="Glockner G."/>
            <person name="John U."/>
            <person name="Richards T."/>
            <person name="Worden A.Z."/>
            <person name="Zhang X."/>
            <person name="Grigoriev I.V."/>
            <person name="Allen A.E."/>
            <person name="Bidle K."/>
            <person name="Borodovsky M."/>
            <person name="Bowler C."/>
            <person name="Brownlee C."/>
            <person name="Cock J.M."/>
            <person name="Elias M."/>
            <person name="Gladyshev V.N."/>
            <person name="Groth M."/>
            <person name="Guda C."/>
            <person name="Hadaegh A."/>
            <person name="Iglesias-Rodriguez M.D."/>
            <person name="Jenkins J."/>
            <person name="Jones B.M."/>
            <person name="Lawson T."/>
            <person name="Leese F."/>
            <person name="Lindquist E."/>
            <person name="Lobanov A."/>
            <person name="Lomsadze A."/>
            <person name="Malik S.B."/>
            <person name="Marsh M.E."/>
            <person name="Mackinder L."/>
            <person name="Mock T."/>
            <person name="Mueller-Roeber B."/>
            <person name="Pagarete A."/>
            <person name="Parker M."/>
            <person name="Probert I."/>
            <person name="Quesneville H."/>
            <person name="Raines C."/>
            <person name="Rensing S.A."/>
            <person name="Riano-Pachon D.M."/>
            <person name="Richier S."/>
            <person name="Rokitta S."/>
            <person name="Shiraiwa Y."/>
            <person name="Soanes D.M."/>
            <person name="van der Giezen M."/>
            <person name="Wahlund T.M."/>
            <person name="Williams B."/>
            <person name="Wilson W."/>
            <person name="Wolfe G."/>
            <person name="Wurch L.L."/>
        </authorList>
    </citation>
    <scope>NUCLEOTIDE SEQUENCE</scope>
</reference>
<dbReference type="AlphaFoldDB" id="A0A0D3JWM6"/>
<evidence type="ECO:0008006" key="4">
    <source>
        <dbReference type="Google" id="ProtNLM"/>
    </source>
</evidence>
<feature type="region of interest" description="Disordered" evidence="1">
    <location>
        <begin position="1"/>
        <end position="25"/>
    </location>
</feature>
<dbReference type="PANTHER" id="PTHR31630">
    <property type="entry name" value="PHYTANOYL-COA DIOXYGENASE-RELATED-RELATED"/>
    <property type="match status" value="1"/>
</dbReference>